<feature type="transmembrane region" description="Helical" evidence="1">
    <location>
        <begin position="204"/>
        <end position="230"/>
    </location>
</feature>
<dbReference type="Proteomes" id="UP000229554">
    <property type="component" value="Unassembled WGS sequence"/>
</dbReference>
<feature type="transmembrane region" description="Helical" evidence="1">
    <location>
        <begin position="242"/>
        <end position="263"/>
    </location>
</feature>
<evidence type="ECO:0000313" key="3">
    <source>
        <dbReference type="Proteomes" id="UP000229554"/>
    </source>
</evidence>
<feature type="transmembrane region" description="Helical" evidence="1">
    <location>
        <begin position="98"/>
        <end position="121"/>
    </location>
</feature>
<feature type="transmembrane region" description="Helical" evidence="1">
    <location>
        <begin position="409"/>
        <end position="427"/>
    </location>
</feature>
<accession>A0A2M8KST1</accession>
<feature type="transmembrane region" description="Helical" evidence="1">
    <location>
        <begin position="352"/>
        <end position="371"/>
    </location>
</feature>
<proteinExistence type="predicted"/>
<comment type="caution">
    <text evidence="2">The sequence shown here is derived from an EMBL/GenBank/DDBJ whole genome shotgun (WGS) entry which is preliminary data.</text>
</comment>
<name>A0A2M8KST1_9BACT</name>
<sequence length="577" mass="66788">MGKKRKVYALVLFIIVGLAALIHASVMIPYGRERCINELCGIFFGDIYRAHDETWYMALSTNLFSSFPFKTPIYAGAPLTGYNYLSSLLMIPFTMLDVPVWIAMYWILPLLWFILFALLSLHLAKAINTSKGFILSFLFFQFFAGSFNFLIRLRNYGNLWEPKVSFLHQSPHFLLNMPMAWSLLAILSLLILMTRAPTLLRHGVYAAFLIFVGFGLKFYAGIAMVLLWGSYIVFTVLRERRWMLLITLGFPAILSIVISVFFFYDPLASLATGSIFIFQPFAITHLTIEDKDYFYLPDLVLQRYYLYAHGISPRLIAIEALTVFLTIFFSFGTRIIGFMSIVLLIVQKKITIFYLSVMNAMLILFLLFVLFIQKGVWTDTSQFATFARLLSNVFAAYALYTIAQQRIRWLAMIGVVLIVLFTIHNAIDIVKVYYLQPNYAYIPSKEVQALNVLRKLPRGVVFVFPHKRLQIFNHLDSRPVILWKAADSSYVAAYSNKPLWYADQFQMQITGVQNDQRETLMRNIDTISIKNISARYFYLTKEHPDYVLMDRKLKYAGFPIVFENSEVRLYEHRSSNN</sequence>
<keyword evidence="1" id="KW-0472">Membrane</keyword>
<keyword evidence="1" id="KW-0812">Transmembrane</keyword>
<evidence type="ECO:0000313" key="2">
    <source>
        <dbReference type="EMBL" id="PJE62988.1"/>
    </source>
</evidence>
<feature type="transmembrane region" description="Helical" evidence="1">
    <location>
        <begin position="7"/>
        <end position="28"/>
    </location>
</feature>
<feature type="transmembrane region" description="Helical" evidence="1">
    <location>
        <begin position="133"/>
        <end position="153"/>
    </location>
</feature>
<gene>
    <name evidence="2" type="ORF">COU88_02040</name>
</gene>
<feature type="transmembrane region" description="Helical" evidence="1">
    <location>
        <begin position="270"/>
        <end position="288"/>
    </location>
</feature>
<organism evidence="2 3">
    <name type="scientific">Candidatus Roizmanbacteria bacterium CG10_big_fil_rev_8_21_14_0_10_39_6</name>
    <dbReference type="NCBI Taxonomy" id="1974853"/>
    <lineage>
        <taxon>Bacteria</taxon>
        <taxon>Candidatus Roizmaniibacteriota</taxon>
    </lineage>
</organism>
<dbReference type="EMBL" id="PFED01000086">
    <property type="protein sequence ID" value="PJE62988.1"/>
    <property type="molecule type" value="Genomic_DNA"/>
</dbReference>
<reference evidence="3" key="1">
    <citation type="submission" date="2017-09" db="EMBL/GenBank/DDBJ databases">
        <title>Depth-based differentiation of microbial function through sediment-hosted aquifers and enrichment of novel symbionts in the deep terrestrial subsurface.</title>
        <authorList>
            <person name="Probst A.J."/>
            <person name="Ladd B."/>
            <person name="Jarett J.K."/>
            <person name="Geller-Mcgrath D.E."/>
            <person name="Sieber C.M.K."/>
            <person name="Emerson J.B."/>
            <person name="Anantharaman K."/>
            <person name="Thomas B.C."/>
            <person name="Malmstrom R."/>
            <person name="Stieglmeier M."/>
            <person name="Klingl A."/>
            <person name="Woyke T."/>
            <person name="Ryan C.M."/>
            <person name="Banfield J.F."/>
        </authorList>
    </citation>
    <scope>NUCLEOTIDE SEQUENCE [LARGE SCALE GENOMIC DNA]</scope>
</reference>
<keyword evidence="1" id="KW-1133">Transmembrane helix</keyword>
<protein>
    <submittedName>
        <fullName evidence="2">Uncharacterized protein</fullName>
    </submittedName>
</protein>
<feature type="transmembrane region" description="Helical" evidence="1">
    <location>
        <begin position="173"/>
        <end position="192"/>
    </location>
</feature>
<feature type="transmembrane region" description="Helical" evidence="1">
    <location>
        <begin position="383"/>
        <end position="402"/>
    </location>
</feature>
<feature type="transmembrane region" description="Helical" evidence="1">
    <location>
        <begin position="323"/>
        <end position="345"/>
    </location>
</feature>
<dbReference type="AlphaFoldDB" id="A0A2M8KST1"/>
<evidence type="ECO:0000256" key="1">
    <source>
        <dbReference type="SAM" id="Phobius"/>
    </source>
</evidence>